<accession>A0A2D3D400</accession>
<dbReference type="AlphaFoldDB" id="A0A2D3D400"/>
<feature type="region of interest" description="Disordered" evidence="1">
    <location>
        <begin position="1"/>
        <end position="27"/>
    </location>
</feature>
<sequence length="143" mass="15125">MATTEKIRTLGPGSFKIKTGSGSGSTDKDLSADLIKAQLVPSNSTDDPTTFLDGSELTSTTTNWTFEGTVMDDFTAGGLAEWLFDNAGKTLDAVFIPANKATSEWDFKVTVTPIGIGGDVKAKNTQDLSFPVTGLTHKTRTVS</sequence>
<dbReference type="Proteomes" id="UP000229907">
    <property type="component" value="Chromosome"/>
</dbReference>
<name>A0A2D3D400_9BIFI</name>
<dbReference type="EMBL" id="CP018044">
    <property type="protein sequence ID" value="ATU19815.1"/>
    <property type="molecule type" value="Genomic_DNA"/>
</dbReference>
<protein>
    <recommendedName>
        <fullName evidence="4">Phage tail protein</fullName>
    </recommendedName>
</protein>
<evidence type="ECO:0000256" key="1">
    <source>
        <dbReference type="SAM" id="MobiDB-lite"/>
    </source>
</evidence>
<dbReference type="RefSeq" id="WP_099720840.1">
    <property type="nucleotide sequence ID" value="NZ_CP018044.1"/>
</dbReference>
<dbReference type="KEGG" id="bcho:BcFMB_01415"/>
<evidence type="ECO:0008006" key="4">
    <source>
        <dbReference type="Google" id="ProtNLM"/>
    </source>
</evidence>
<evidence type="ECO:0000313" key="2">
    <source>
        <dbReference type="EMBL" id="ATU19815.1"/>
    </source>
</evidence>
<organism evidence="2 3">
    <name type="scientific">Bifidobacterium choerinum</name>
    <dbReference type="NCBI Taxonomy" id="35760"/>
    <lineage>
        <taxon>Bacteria</taxon>
        <taxon>Bacillati</taxon>
        <taxon>Actinomycetota</taxon>
        <taxon>Actinomycetes</taxon>
        <taxon>Bifidobacteriales</taxon>
        <taxon>Bifidobacteriaceae</taxon>
        <taxon>Bifidobacterium</taxon>
    </lineage>
</organism>
<proteinExistence type="predicted"/>
<evidence type="ECO:0000313" key="3">
    <source>
        <dbReference type="Proteomes" id="UP000229907"/>
    </source>
</evidence>
<gene>
    <name evidence="2" type="ORF">BcFMB_01415</name>
</gene>
<reference evidence="2 3" key="1">
    <citation type="submission" date="2016-11" db="EMBL/GenBank/DDBJ databases">
        <title>complete genome sequence of Bifidobacterium choerinum strain FMB-1.</title>
        <authorList>
            <person name="Park C.-S."/>
            <person name="Jung D.-H."/>
            <person name="Choi D.-S."/>
        </authorList>
    </citation>
    <scope>NUCLEOTIDE SEQUENCE [LARGE SCALE GENOMIC DNA]</scope>
    <source>
        <strain evidence="2 3">FMB-1</strain>
    </source>
</reference>